<keyword evidence="1 3" id="KW-0808">Transferase</keyword>
<gene>
    <name evidence="3" type="ORF">GXN76_13265</name>
</gene>
<dbReference type="Proteomes" id="UP000503088">
    <property type="component" value="Chromosome"/>
</dbReference>
<dbReference type="AlphaFoldDB" id="A0A7D3XSV6"/>
<feature type="domain" description="Methyltransferase" evidence="2">
    <location>
        <begin position="41"/>
        <end position="134"/>
    </location>
</feature>
<protein>
    <submittedName>
        <fullName evidence="3">Methyltransferase domain-containing protein</fullName>
    </submittedName>
</protein>
<keyword evidence="3" id="KW-0489">Methyltransferase</keyword>
<dbReference type="Pfam" id="PF13649">
    <property type="entry name" value="Methyltransf_25"/>
    <property type="match status" value="1"/>
</dbReference>
<dbReference type="EMBL" id="CP048104">
    <property type="protein sequence ID" value="QKG85348.1"/>
    <property type="molecule type" value="Genomic_DNA"/>
</dbReference>
<dbReference type="InterPro" id="IPR041698">
    <property type="entry name" value="Methyltransf_25"/>
</dbReference>
<organism evidence="3 4">
    <name type="scientific">Kroppenstedtia pulmonis</name>
    <dbReference type="NCBI Taxonomy" id="1380685"/>
    <lineage>
        <taxon>Bacteria</taxon>
        <taxon>Bacillati</taxon>
        <taxon>Bacillota</taxon>
        <taxon>Bacilli</taxon>
        <taxon>Bacillales</taxon>
        <taxon>Thermoactinomycetaceae</taxon>
        <taxon>Kroppenstedtia</taxon>
    </lineage>
</organism>
<accession>A0A7D3XSV6</accession>
<dbReference type="Gene3D" id="3.40.50.150">
    <property type="entry name" value="Vaccinia Virus protein VP39"/>
    <property type="match status" value="1"/>
</dbReference>
<dbReference type="GO" id="GO:0008168">
    <property type="term" value="F:methyltransferase activity"/>
    <property type="evidence" value="ECO:0007669"/>
    <property type="project" value="UniProtKB-KW"/>
</dbReference>
<name>A0A7D3XSV6_9BACL</name>
<keyword evidence="4" id="KW-1185">Reference proteome</keyword>
<reference evidence="3 4" key="1">
    <citation type="submission" date="2020-01" db="EMBL/GenBank/DDBJ databases">
        <authorList>
            <person name="Gulvik C.A."/>
            <person name="Batra D.G."/>
        </authorList>
    </citation>
    <scope>NUCLEOTIDE SEQUENCE [LARGE SCALE GENOMIC DNA]</scope>
    <source>
        <strain evidence="3 4">W9323</strain>
    </source>
</reference>
<dbReference type="PANTHER" id="PTHR43861">
    <property type="entry name" value="TRANS-ACONITATE 2-METHYLTRANSFERASE-RELATED"/>
    <property type="match status" value="1"/>
</dbReference>
<dbReference type="CDD" id="cd02440">
    <property type="entry name" value="AdoMet_MTases"/>
    <property type="match status" value="1"/>
</dbReference>
<proteinExistence type="predicted"/>
<dbReference type="RefSeq" id="WP_173223923.1">
    <property type="nucleotide sequence ID" value="NZ_CP048104.1"/>
</dbReference>
<evidence type="ECO:0000313" key="3">
    <source>
        <dbReference type="EMBL" id="QKG85348.1"/>
    </source>
</evidence>
<evidence type="ECO:0000256" key="1">
    <source>
        <dbReference type="ARBA" id="ARBA00022679"/>
    </source>
</evidence>
<sequence>MSFDKDMSHTNWENVRKKQTETLSLAQKWIQITGMTSGSIVMDIGPGAGVLTAEYAKAVGKEGKVYAVEESSGALEYMRKQTVGDLPQVELVNMDAQAGLPQVDNLHSILITGVLHHTDSPLAVLRHVREVANPRTQVLISEFDPEEKGEFGMPLEHRISRQQLIQWSSQAGLQLMDSQSTDYEQYWLLLRAI</sequence>
<dbReference type="GO" id="GO:0032259">
    <property type="term" value="P:methylation"/>
    <property type="evidence" value="ECO:0007669"/>
    <property type="project" value="UniProtKB-KW"/>
</dbReference>
<dbReference type="SUPFAM" id="SSF53335">
    <property type="entry name" value="S-adenosyl-L-methionine-dependent methyltransferases"/>
    <property type="match status" value="1"/>
</dbReference>
<dbReference type="KEGG" id="kpul:GXN76_13265"/>
<dbReference type="InterPro" id="IPR029063">
    <property type="entry name" value="SAM-dependent_MTases_sf"/>
</dbReference>
<evidence type="ECO:0000313" key="4">
    <source>
        <dbReference type="Proteomes" id="UP000503088"/>
    </source>
</evidence>
<evidence type="ECO:0000259" key="2">
    <source>
        <dbReference type="Pfam" id="PF13649"/>
    </source>
</evidence>